<gene>
    <name evidence="4" type="ORF">GW7_07078</name>
</gene>
<dbReference type="Gene3D" id="3.30.200.20">
    <property type="entry name" value="Phosphorylase Kinase, domain 1"/>
    <property type="match status" value="1"/>
</dbReference>
<evidence type="ECO:0000313" key="4">
    <source>
        <dbReference type="EMBL" id="EHB13074.1"/>
    </source>
</evidence>
<dbReference type="GO" id="GO:0004672">
    <property type="term" value="F:protein kinase activity"/>
    <property type="evidence" value="ECO:0007669"/>
    <property type="project" value="InterPro"/>
</dbReference>
<dbReference type="SUPFAM" id="SSF56112">
    <property type="entry name" value="Protein kinase-like (PK-like)"/>
    <property type="match status" value="1"/>
</dbReference>
<accession>G5BUW3</accession>
<evidence type="ECO:0000313" key="5">
    <source>
        <dbReference type="Proteomes" id="UP000006813"/>
    </source>
</evidence>
<dbReference type="PROSITE" id="PS50011">
    <property type="entry name" value="PROTEIN_KINASE_DOM"/>
    <property type="match status" value="1"/>
</dbReference>
<dbReference type="AlphaFoldDB" id="G5BUW3"/>
<dbReference type="GO" id="GO:0005524">
    <property type="term" value="F:ATP binding"/>
    <property type="evidence" value="ECO:0007669"/>
    <property type="project" value="UniProtKB-UniRule"/>
</dbReference>
<sequence>MADSSLNKNSTNCPSSSQKDGLYCDASISPVLVVEMSQTSSTDSTEFLFPPDRKKEKITSRDVSGNDLLLGTSIIERKTSHQQWGRSNVMEGKVPHIRMESGAAIEEFYTFGRTLGQGSFGMVFEAIDKETDTKWAIKKVNKEKVRVITRAYVKDTVPMQGKLGEHCFHTNTSSV</sequence>
<dbReference type="Proteomes" id="UP000006813">
    <property type="component" value="Unassembled WGS sequence"/>
</dbReference>
<dbReference type="PROSITE" id="PS00107">
    <property type="entry name" value="PROTEIN_KINASE_ATP"/>
    <property type="match status" value="1"/>
</dbReference>
<keyword evidence="4" id="KW-0808">Transferase</keyword>
<feature type="binding site" evidence="1">
    <location>
        <position position="139"/>
    </location>
    <ligand>
        <name>ATP</name>
        <dbReference type="ChEBI" id="CHEBI:30616"/>
    </ligand>
</feature>
<evidence type="ECO:0000256" key="1">
    <source>
        <dbReference type="PROSITE-ProRule" id="PRU10141"/>
    </source>
</evidence>
<dbReference type="InterPro" id="IPR017441">
    <property type="entry name" value="Protein_kinase_ATP_BS"/>
</dbReference>
<dbReference type="EMBL" id="JH171990">
    <property type="protein sequence ID" value="EHB13074.1"/>
    <property type="molecule type" value="Genomic_DNA"/>
</dbReference>
<dbReference type="InterPro" id="IPR011009">
    <property type="entry name" value="Kinase-like_dom_sf"/>
</dbReference>
<protein>
    <submittedName>
        <fullName evidence="4">Serine/threonine-protein kinase 33</fullName>
    </submittedName>
</protein>
<organism evidence="4 5">
    <name type="scientific">Heterocephalus glaber</name>
    <name type="common">Naked mole rat</name>
    <dbReference type="NCBI Taxonomy" id="10181"/>
    <lineage>
        <taxon>Eukaryota</taxon>
        <taxon>Metazoa</taxon>
        <taxon>Chordata</taxon>
        <taxon>Craniata</taxon>
        <taxon>Vertebrata</taxon>
        <taxon>Euteleostomi</taxon>
        <taxon>Mammalia</taxon>
        <taxon>Eutheria</taxon>
        <taxon>Euarchontoglires</taxon>
        <taxon>Glires</taxon>
        <taxon>Rodentia</taxon>
        <taxon>Hystricomorpha</taxon>
        <taxon>Bathyergidae</taxon>
        <taxon>Heterocephalus</taxon>
    </lineage>
</organism>
<evidence type="ECO:0000256" key="2">
    <source>
        <dbReference type="SAM" id="MobiDB-lite"/>
    </source>
</evidence>
<evidence type="ECO:0000259" key="3">
    <source>
        <dbReference type="PROSITE" id="PS50011"/>
    </source>
</evidence>
<name>G5BUW3_HETGA</name>
<feature type="region of interest" description="Disordered" evidence="2">
    <location>
        <begin position="1"/>
        <end position="20"/>
    </location>
</feature>
<feature type="domain" description="Protein kinase" evidence="3">
    <location>
        <begin position="109"/>
        <end position="175"/>
    </location>
</feature>
<dbReference type="InParanoid" id="G5BUW3"/>
<dbReference type="STRING" id="10181.G5BUW3"/>
<feature type="compositionally biased region" description="Polar residues" evidence="2">
    <location>
        <begin position="1"/>
        <end position="19"/>
    </location>
</feature>
<keyword evidence="1" id="KW-0067">ATP-binding</keyword>
<dbReference type="InterPro" id="IPR000719">
    <property type="entry name" value="Prot_kinase_dom"/>
</dbReference>
<keyword evidence="1" id="KW-0547">Nucleotide-binding</keyword>
<keyword evidence="4" id="KW-0418">Kinase</keyword>
<reference evidence="4 5" key="1">
    <citation type="journal article" date="2011" name="Nature">
        <title>Genome sequencing reveals insights into physiology and longevity of the naked mole rat.</title>
        <authorList>
            <person name="Kim E.B."/>
            <person name="Fang X."/>
            <person name="Fushan A.A."/>
            <person name="Huang Z."/>
            <person name="Lobanov A.V."/>
            <person name="Han L."/>
            <person name="Marino S.M."/>
            <person name="Sun X."/>
            <person name="Turanov A.A."/>
            <person name="Yang P."/>
            <person name="Yim S.H."/>
            <person name="Zhao X."/>
            <person name="Kasaikina M.V."/>
            <person name="Stoletzki N."/>
            <person name="Peng C."/>
            <person name="Polak P."/>
            <person name="Xiong Z."/>
            <person name="Kiezun A."/>
            <person name="Zhu Y."/>
            <person name="Chen Y."/>
            <person name="Kryukov G.V."/>
            <person name="Zhang Q."/>
            <person name="Peshkin L."/>
            <person name="Yang L."/>
            <person name="Bronson R.T."/>
            <person name="Buffenstein R."/>
            <person name="Wang B."/>
            <person name="Han C."/>
            <person name="Li Q."/>
            <person name="Chen L."/>
            <person name="Zhao W."/>
            <person name="Sunyaev S.R."/>
            <person name="Park T.J."/>
            <person name="Zhang G."/>
            <person name="Wang J."/>
            <person name="Gladyshev V.N."/>
        </authorList>
    </citation>
    <scope>NUCLEOTIDE SEQUENCE [LARGE SCALE GENOMIC DNA]</scope>
</reference>
<proteinExistence type="predicted"/>